<evidence type="ECO:0000259" key="1">
    <source>
        <dbReference type="Pfam" id="PF12705"/>
    </source>
</evidence>
<dbReference type="Pfam" id="PF12705">
    <property type="entry name" value="PDDEXK_1"/>
    <property type="match status" value="1"/>
</dbReference>
<dbReference type="Proteomes" id="UP000475117">
    <property type="component" value="Chromosome"/>
</dbReference>
<gene>
    <name evidence="2" type="ORF">G3M56_003875</name>
</gene>
<protein>
    <submittedName>
        <fullName evidence="2">PD-(D/E)XK nuclease family protein</fullName>
    </submittedName>
</protein>
<evidence type="ECO:0000313" key="3">
    <source>
        <dbReference type="Proteomes" id="UP000475117"/>
    </source>
</evidence>
<name>A0A6B3LF05_9BACT</name>
<evidence type="ECO:0000313" key="2">
    <source>
        <dbReference type="EMBL" id="QQL45736.1"/>
    </source>
</evidence>
<feature type="domain" description="PD-(D/E)XK endonuclease-like" evidence="1">
    <location>
        <begin position="23"/>
        <end position="145"/>
    </location>
</feature>
<dbReference type="RefSeq" id="WP_164365456.1">
    <property type="nucleotide sequence ID" value="NZ_CP066776.1"/>
</dbReference>
<reference evidence="2 3" key="1">
    <citation type="submission" date="2020-12" db="EMBL/GenBank/DDBJ databases">
        <title>Sulforoseuscoccus oceanibium gen. nov., sp. nov., a representative of the phylum Verrucomicrobia with special cytoplasmic membrane, and proposal of Sulforoseuscoccusaceae fam. nov.</title>
        <authorList>
            <person name="Xi F."/>
        </authorList>
    </citation>
    <scope>NUCLEOTIDE SEQUENCE [LARGE SCALE GENOMIC DNA]</scope>
    <source>
        <strain evidence="2 3">T37</strain>
    </source>
</reference>
<proteinExistence type="predicted"/>
<keyword evidence="3" id="KW-1185">Reference proteome</keyword>
<sequence length="169" mass="19843">MISTALTKTNEDPNIQQEALEYISASRLSCWQQCRRKHYFRYIAKLPSQPSPALHLGKVVHSTLQRWNLWRWDKQSYTRKQLRAAFLDAWISEQLDQPIEWESEDKEAELRDKAWSLVEAYLDASPIDEDEQIAGVEVHLEAEIDGLPPIIGTRKFTYRFRPRDMPRGS</sequence>
<dbReference type="AlphaFoldDB" id="A0A6B3LF05"/>
<dbReference type="InterPro" id="IPR038726">
    <property type="entry name" value="PDDEXK_AddAB-type"/>
</dbReference>
<organism evidence="2 3">
    <name type="scientific">Sulfuriroseicoccus oceanibius</name>
    <dbReference type="NCBI Taxonomy" id="2707525"/>
    <lineage>
        <taxon>Bacteria</taxon>
        <taxon>Pseudomonadati</taxon>
        <taxon>Verrucomicrobiota</taxon>
        <taxon>Verrucomicrobiia</taxon>
        <taxon>Verrucomicrobiales</taxon>
        <taxon>Verrucomicrobiaceae</taxon>
        <taxon>Sulfuriroseicoccus</taxon>
    </lineage>
</organism>
<dbReference type="EMBL" id="CP066776">
    <property type="protein sequence ID" value="QQL45736.1"/>
    <property type="molecule type" value="Genomic_DNA"/>
</dbReference>
<accession>A0A6B3LF05</accession>
<dbReference type="KEGG" id="soa:G3M56_003875"/>